<gene>
    <name evidence="1" type="ORF">L873DRAFT_1680579</name>
</gene>
<reference evidence="1 2" key="1">
    <citation type="journal article" date="2018" name="Nat. Ecol. Evol.">
        <title>Pezizomycetes genomes reveal the molecular basis of ectomycorrhizal truffle lifestyle.</title>
        <authorList>
            <person name="Murat C."/>
            <person name="Payen T."/>
            <person name="Noel B."/>
            <person name="Kuo A."/>
            <person name="Morin E."/>
            <person name="Chen J."/>
            <person name="Kohler A."/>
            <person name="Krizsan K."/>
            <person name="Balestrini R."/>
            <person name="Da Silva C."/>
            <person name="Montanini B."/>
            <person name="Hainaut M."/>
            <person name="Levati E."/>
            <person name="Barry K.W."/>
            <person name="Belfiori B."/>
            <person name="Cichocki N."/>
            <person name="Clum A."/>
            <person name="Dockter R.B."/>
            <person name="Fauchery L."/>
            <person name="Guy J."/>
            <person name="Iotti M."/>
            <person name="Le Tacon F."/>
            <person name="Lindquist E.A."/>
            <person name="Lipzen A."/>
            <person name="Malagnac F."/>
            <person name="Mello A."/>
            <person name="Molinier V."/>
            <person name="Miyauchi S."/>
            <person name="Poulain J."/>
            <person name="Riccioni C."/>
            <person name="Rubini A."/>
            <person name="Sitrit Y."/>
            <person name="Splivallo R."/>
            <person name="Traeger S."/>
            <person name="Wang M."/>
            <person name="Zifcakova L."/>
            <person name="Wipf D."/>
            <person name="Zambonelli A."/>
            <person name="Paolocci F."/>
            <person name="Nowrousian M."/>
            <person name="Ottonello S."/>
            <person name="Baldrian P."/>
            <person name="Spatafora J.W."/>
            <person name="Henrissat B."/>
            <person name="Nagy L.G."/>
            <person name="Aury J.M."/>
            <person name="Wincker P."/>
            <person name="Grigoriev I.V."/>
            <person name="Bonfante P."/>
            <person name="Martin F.M."/>
        </authorList>
    </citation>
    <scope>NUCLEOTIDE SEQUENCE [LARGE SCALE GENOMIC DNA]</scope>
    <source>
        <strain evidence="1 2">120613-1</strain>
    </source>
</reference>
<accession>A0A3N4JQI6</accession>
<feature type="non-terminal residue" evidence="1">
    <location>
        <position position="1"/>
    </location>
</feature>
<protein>
    <submittedName>
        <fullName evidence="1">Uncharacterized protein</fullName>
    </submittedName>
</protein>
<proteinExistence type="predicted"/>
<sequence length="73" mass="8052">AVRTLAPVAPSLVMRPIAQGQLRSRRSRPSTDTMRWFTLMNVSTVWCPGVRTLAKGESRDMITLLSMCGASMV</sequence>
<keyword evidence="2" id="KW-1185">Reference proteome</keyword>
<evidence type="ECO:0000313" key="1">
    <source>
        <dbReference type="EMBL" id="RPB00437.1"/>
    </source>
</evidence>
<dbReference type="EMBL" id="ML120380">
    <property type="protein sequence ID" value="RPB00437.1"/>
    <property type="molecule type" value="Genomic_DNA"/>
</dbReference>
<dbReference type="Proteomes" id="UP000276215">
    <property type="component" value="Unassembled WGS sequence"/>
</dbReference>
<organism evidence="1 2">
    <name type="scientific">Choiromyces venosus 120613-1</name>
    <dbReference type="NCBI Taxonomy" id="1336337"/>
    <lineage>
        <taxon>Eukaryota</taxon>
        <taxon>Fungi</taxon>
        <taxon>Dikarya</taxon>
        <taxon>Ascomycota</taxon>
        <taxon>Pezizomycotina</taxon>
        <taxon>Pezizomycetes</taxon>
        <taxon>Pezizales</taxon>
        <taxon>Tuberaceae</taxon>
        <taxon>Choiromyces</taxon>
    </lineage>
</organism>
<dbReference type="AlphaFoldDB" id="A0A3N4JQI6"/>
<name>A0A3N4JQI6_9PEZI</name>
<evidence type="ECO:0000313" key="2">
    <source>
        <dbReference type="Proteomes" id="UP000276215"/>
    </source>
</evidence>